<dbReference type="EMBL" id="JAJVKT010000012">
    <property type="protein sequence ID" value="MCE7509282.1"/>
    <property type="molecule type" value="Genomic_DNA"/>
</dbReference>
<sequence length="74" mass="7908">MSDQNNSGSDRPNFLQVLKSILAGLFGVQSHANRERDFNKGNPGDYIGVYVILVLALVIGVFVVVKMVLSAAGS</sequence>
<dbReference type="Proteomes" id="UP001107961">
    <property type="component" value="Unassembled WGS sequence"/>
</dbReference>
<keyword evidence="1" id="KW-0812">Transmembrane</keyword>
<evidence type="ECO:0000313" key="2">
    <source>
        <dbReference type="EMBL" id="MCE7509282.1"/>
    </source>
</evidence>
<comment type="caution">
    <text evidence="2">The sequence shown here is derived from an EMBL/GenBank/DDBJ whole genome shotgun (WGS) entry which is preliminary data.</text>
</comment>
<organism evidence="2 3">
    <name type="scientific">Alloalcanivorax xenomutans</name>
    <dbReference type="NCBI Taxonomy" id="1094342"/>
    <lineage>
        <taxon>Bacteria</taxon>
        <taxon>Pseudomonadati</taxon>
        <taxon>Pseudomonadota</taxon>
        <taxon>Gammaproteobacteria</taxon>
        <taxon>Oceanospirillales</taxon>
        <taxon>Alcanivoracaceae</taxon>
        <taxon>Alloalcanivorax</taxon>
    </lineage>
</organism>
<dbReference type="KEGG" id="axe:P40_10825"/>
<dbReference type="Pfam" id="PF11174">
    <property type="entry name" value="DUF2970"/>
    <property type="match status" value="1"/>
</dbReference>
<keyword evidence="3" id="KW-1185">Reference proteome</keyword>
<gene>
    <name evidence="2" type="ORF">LZG35_11595</name>
</gene>
<name>A0A9Q3ZHP8_9GAMM</name>
<reference evidence="2" key="1">
    <citation type="submission" date="2022-01" db="EMBL/GenBank/DDBJ databases">
        <authorList>
            <person name="Karlyshev A.V."/>
            <person name="Jaspars M."/>
        </authorList>
    </citation>
    <scope>NUCLEOTIDE SEQUENCE</scope>
    <source>
        <strain evidence="2">AGSA3-2</strain>
    </source>
</reference>
<feature type="transmembrane region" description="Helical" evidence="1">
    <location>
        <begin position="47"/>
        <end position="69"/>
    </location>
</feature>
<dbReference type="AlphaFoldDB" id="A0A9Q3ZHP8"/>
<proteinExistence type="predicted"/>
<protein>
    <submittedName>
        <fullName evidence="2">DUF2970 domain-containing protein</fullName>
    </submittedName>
</protein>
<keyword evidence="1" id="KW-1133">Transmembrane helix</keyword>
<dbReference type="RefSeq" id="WP_022995954.1">
    <property type="nucleotide sequence ID" value="NZ_CBDDTQ010000005.1"/>
</dbReference>
<dbReference type="InterPro" id="IPR021344">
    <property type="entry name" value="DUF2970"/>
</dbReference>
<accession>A0A9Q3ZHP8</accession>
<keyword evidence="1" id="KW-0472">Membrane</keyword>
<dbReference type="GeneID" id="94686811"/>
<evidence type="ECO:0000256" key="1">
    <source>
        <dbReference type="SAM" id="Phobius"/>
    </source>
</evidence>
<evidence type="ECO:0000313" key="3">
    <source>
        <dbReference type="Proteomes" id="UP001107961"/>
    </source>
</evidence>